<dbReference type="GO" id="GO:0005777">
    <property type="term" value="C:peroxisome"/>
    <property type="evidence" value="ECO:0007669"/>
    <property type="project" value="UniProtKB-SubCell"/>
</dbReference>
<dbReference type="PANTHER" id="PTHR24096">
    <property type="entry name" value="LONG-CHAIN-FATTY-ACID--COA LIGASE"/>
    <property type="match status" value="1"/>
</dbReference>
<dbReference type="SUPFAM" id="SSF56801">
    <property type="entry name" value="Acetyl-CoA synthetase-like"/>
    <property type="match status" value="1"/>
</dbReference>
<comment type="caution">
    <text evidence="5">The sequence shown here is derived from an EMBL/GenBank/DDBJ whole genome shotgun (WGS) entry which is preliminary data.</text>
</comment>
<evidence type="ECO:0000256" key="1">
    <source>
        <dbReference type="ARBA" id="ARBA00004275"/>
    </source>
</evidence>
<dbReference type="GO" id="GO:0016405">
    <property type="term" value="F:CoA-ligase activity"/>
    <property type="evidence" value="ECO:0007669"/>
    <property type="project" value="TreeGrafter"/>
</dbReference>
<sequence>MSCPLLTSFGLNMSRLFSFLYLCCNQSTEANMTSDNVVEDENIVKSPFAELAKQITFPEISLAKFIFQALKLNEKWNGDTPALIDAVQNKAILFKEIEPLSRKFATSLSKLGFQKGDVLYYVTYNASLLYVLQFGVWLCGGAVRGCFQTEEKEELERQMHETKCCFILCDSETASTVKWAVERLDWPTQLMSIDGEVEGAKPVEDMVYKDDIQG</sequence>
<keyword evidence="6" id="KW-1185">Reference proteome</keyword>
<evidence type="ECO:0000313" key="6">
    <source>
        <dbReference type="Proteomes" id="UP000792457"/>
    </source>
</evidence>
<feature type="chain" id="PRO_5035480660" description="AMP-dependent synthetase/ligase domain-containing protein" evidence="3">
    <location>
        <begin position="31"/>
        <end position="214"/>
    </location>
</feature>
<gene>
    <name evidence="5" type="ORF">J437_LFUL005142</name>
</gene>
<dbReference type="InterPro" id="IPR042099">
    <property type="entry name" value="ANL_N_sf"/>
</dbReference>
<accession>A0A8K0KHA2</accession>
<dbReference type="InterPro" id="IPR000873">
    <property type="entry name" value="AMP-dep_synth/lig_dom"/>
</dbReference>
<dbReference type="Pfam" id="PF00501">
    <property type="entry name" value="AMP-binding"/>
    <property type="match status" value="1"/>
</dbReference>
<proteinExistence type="predicted"/>
<dbReference type="AlphaFoldDB" id="A0A8K0KHA2"/>
<keyword evidence="3" id="KW-0732">Signal</keyword>
<evidence type="ECO:0000256" key="2">
    <source>
        <dbReference type="ARBA" id="ARBA00023140"/>
    </source>
</evidence>
<evidence type="ECO:0000259" key="4">
    <source>
        <dbReference type="Pfam" id="PF00501"/>
    </source>
</evidence>
<dbReference type="Proteomes" id="UP000792457">
    <property type="component" value="Unassembled WGS sequence"/>
</dbReference>
<keyword evidence="2" id="KW-0576">Peroxisome</keyword>
<dbReference type="OrthoDB" id="10253869at2759"/>
<dbReference type="PANTHER" id="PTHR24096:SF422">
    <property type="entry name" value="BCDNA.GH02901"/>
    <property type="match status" value="1"/>
</dbReference>
<evidence type="ECO:0000313" key="5">
    <source>
        <dbReference type="EMBL" id="KAG8233936.1"/>
    </source>
</evidence>
<reference evidence="5" key="2">
    <citation type="submission" date="2017-10" db="EMBL/GenBank/DDBJ databases">
        <title>Ladona fulva Genome sequencing and assembly.</title>
        <authorList>
            <person name="Murali S."/>
            <person name="Richards S."/>
            <person name="Bandaranaike D."/>
            <person name="Bellair M."/>
            <person name="Blankenburg K."/>
            <person name="Chao H."/>
            <person name="Dinh H."/>
            <person name="Doddapaneni H."/>
            <person name="Dugan-Rocha S."/>
            <person name="Elkadiri S."/>
            <person name="Gnanaolivu R."/>
            <person name="Hernandez B."/>
            <person name="Skinner E."/>
            <person name="Javaid M."/>
            <person name="Lee S."/>
            <person name="Li M."/>
            <person name="Ming W."/>
            <person name="Munidasa M."/>
            <person name="Muniz J."/>
            <person name="Nguyen L."/>
            <person name="Hughes D."/>
            <person name="Osuji N."/>
            <person name="Pu L.-L."/>
            <person name="Puazo M."/>
            <person name="Qu C."/>
            <person name="Quiroz J."/>
            <person name="Raj R."/>
            <person name="Weissenberger G."/>
            <person name="Xin Y."/>
            <person name="Zou X."/>
            <person name="Han Y."/>
            <person name="Worley K."/>
            <person name="Muzny D."/>
            <person name="Gibbs R."/>
        </authorList>
    </citation>
    <scope>NUCLEOTIDE SEQUENCE</scope>
    <source>
        <strain evidence="5">Sampled in the wild</strain>
    </source>
</reference>
<dbReference type="Gene3D" id="3.40.50.12780">
    <property type="entry name" value="N-terminal domain of ligase-like"/>
    <property type="match status" value="1"/>
</dbReference>
<comment type="subcellular location">
    <subcellularLocation>
        <location evidence="1">Peroxisome</location>
    </subcellularLocation>
</comment>
<reference evidence="5" key="1">
    <citation type="submission" date="2013-04" db="EMBL/GenBank/DDBJ databases">
        <authorList>
            <person name="Qu J."/>
            <person name="Murali S.C."/>
            <person name="Bandaranaike D."/>
            <person name="Bellair M."/>
            <person name="Blankenburg K."/>
            <person name="Chao H."/>
            <person name="Dinh H."/>
            <person name="Doddapaneni H."/>
            <person name="Downs B."/>
            <person name="Dugan-Rocha S."/>
            <person name="Elkadiri S."/>
            <person name="Gnanaolivu R.D."/>
            <person name="Hernandez B."/>
            <person name="Javaid M."/>
            <person name="Jayaseelan J.C."/>
            <person name="Lee S."/>
            <person name="Li M."/>
            <person name="Ming W."/>
            <person name="Munidasa M."/>
            <person name="Muniz J."/>
            <person name="Nguyen L."/>
            <person name="Ongeri F."/>
            <person name="Osuji N."/>
            <person name="Pu L.-L."/>
            <person name="Puazo M."/>
            <person name="Qu C."/>
            <person name="Quiroz J."/>
            <person name="Raj R."/>
            <person name="Weissenberger G."/>
            <person name="Xin Y."/>
            <person name="Zou X."/>
            <person name="Han Y."/>
            <person name="Richards S."/>
            <person name="Worley K."/>
            <person name="Muzny D."/>
            <person name="Gibbs R."/>
        </authorList>
    </citation>
    <scope>NUCLEOTIDE SEQUENCE</scope>
    <source>
        <strain evidence="5">Sampled in the wild</strain>
    </source>
</reference>
<organism evidence="5 6">
    <name type="scientific">Ladona fulva</name>
    <name type="common">Scarce chaser dragonfly</name>
    <name type="synonym">Libellula fulva</name>
    <dbReference type="NCBI Taxonomy" id="123851"/>
    <lineage>
        <taxon>Eukaryota</taxon>
        <taxon>Metazoa</taxon>
        <taxon>Ecdysozoa</taxon>
        <taxon>Arthropoda</taxon>
        <taxon>Hexapoda</taxon>
        <taxon>Insecta</taxon>
        <taxon>Pterygota</taxon>
        <taxon>Palaeoptera</taxon>
        <taxon>Odonata</taxon>
        <taxon>Epiprocta</taxon>
        <taxon>Anisoptera</taxon>
        <taxon>Libelluloidea</taxon>
        <taxon>Libellulidae</taxon>
        <taxon>Ladona</taxon>
    </lineage>
</organism>
<protein>
    <recommendedName>
        <fullName evidence="4">AMP-dependent synthetase/ligase domain-containing protein</fullName>
    </recommendedName>
</protein>
<feature type="domain" description="AMP-dependent synthetase/ligase" evidence="4">
    <location>
        <begin position="77"/>
        <end position="178"/>
    </location>
</feature>
<feature type="signal peptide" evidence="3">
    <location>
        <begin position="1"/>
        <end position="30"/>
    </location>
</feature>
<evidence type="ECO:0000256" key="3">
    <source>
        <dbReference type="SAM" id="SignalP"/>
    </source>
</evidence>
<dbReference type="EMBL" id="KZ308753">
    <property type="protein sequence ID" value="KAG8233936.1"/>
    <property type="molecule type" value="Genomic_DNA"/>
</dbReference>
<name>A0A8K0KHA2_LADFU</name>